<keyword evidence="1" id="KW-0732">Signal</keyword>
<proteinExistence type="predicted"/>
<organism evidence="2 3">
    <name type="scientific">Rhodococcoides corynebacterioides</name>
    <dbReference type="NCBI Taxonomy" id="53972"/>
    <lineage>
        <taxon>Bacteria</taxon>
        <taxon>Bacillati</taxon>
        <taxon>Actinomycetota</taxon>
        <taxon>Actinomycetes</taxon>
        <taxon>Mycobacteriales</taxon>
        <taxon>Nocardiaceae</taxon>
        <taxon>Rhodococcoides</taxon>
    </lineage>
</organism>
<evidence type="ECO:0000313" key="2">
    <source>
        <dbReference type="EMBL" id="MBY6368715.1"/>
    </source>
</evidence>
<sequence>MTVRSRTLGRAGIVVAAAAAGVLATSGTASAAVLTVQAVPTPGVESISTALVVAGVFVGTEVECTVTATEVDDDTNTASATDTLLTVLAAATGTIDIDGLEPGIYTVTASCTDGGDPVDALIDLPITVLPDDLPPVVPPVPGGGSLPTDLFES</sequence>
<dbReference type="RefSeq" id="WP_222686188.1">
    <property type="nucleotide sequence ID" value="NZ_JABUBT010000055.1"/>
</dbReference>
<reference evidence="2 3" key="1">
    <citation type="submission" date="2020-06" db="EMBL/GenBank/DDBJ databases">
        <title>Taxonomy, biology and ecology of Rhodococcus bacteria occurring in California pistachio and other woody hosts as revealed by genome sequence analyses.</title>
        <authorList>
            <person name="Gai Y."/>
            <person name="Riely B."/>
        </authorList>
    </citation>
    <scope>NUCLEOTIDE SEQUENCE [LARGE SCALE GENOMIC DNA]</scope>
    <source>
        <strain evidence="2 3">BP-281</strain>
    </source>
</reference>
<name>A0ABS7P8G6_9NOCA</name>
<gene>
    <name evidence="2" type="ORF">HQ603_18360</name>
</gene>
<feature type="signal peptide" evidence="1">
    <location>
        <begin position="1"/>
        <end position="31"/>
    </location>
</feature>
<dbReference type="Proteomes" id="UP000825228">
    <property type="component" value="Unassembled WGS sequence"/>
</dbReference>
<protein>
    <recommendedName>
        <fullName evidence="4">Ig-like domain-containing protein</fullName>
    </recommendedName>
</protein>
<feature type="chain" id="PRO_5045723590" description="Ig-like domain-containing protein" evidence="1">
    <location>
        <begin position="32"/>
        <end position="153"/>
    </location>
</feature>
<dbReference type="EMBL" id="JABUBU010000036">
    <property type="protein sequence ID" value="MBY6368715.1"/>
    <property type="molecule type" value="Genomic_DNA"/>
</dbReference>
<keyword evidence="3" id="KW-1185">Reference proteome</keyword>
<comment type="caution">
    <text evidence="2">The sequence shown here is derived from an EMBL/GenBank/DDBJ whole genome shotgun (WGS) entry which is preliminary data.</text>
</comment>
<evidence type="ECO:0000313" key="3">
    <source>
        <dbReference type="Proteomes" id="UP000825228"/>
    </source>
</evidence>
<evidence type="ECO:0008006" key="4">
    <source>
        <dbReference type="Google" id="ProtNLM"/>
    </source>
</evidence>
<accession>A0ABS7P8G6</accession>
<evidence type="ECO:0000256" key="1">
    <source>
        <dbReference type="SAM" id="SignalP"/>
    </source>
</evidence>